<dbReference type="STRING" id="1576369.SAMN05421753_1034"/>
<dbReference type="InterPro" id="IPR012349">
    <property type="entry name" value="Split_barrel_FMN-bd"/>
</dbReference>
<evidence type="ECO:0000259" key="5">
    <source>
        <dbReference type="Pfam" id="PF12766"/>
    </source>
</evidence>
<evidence type="ECO:0000313" key="6">
    <source>
        <dbReference type="EMBL" id="SFH79164.1"/>
    </source>
</evidence>
<dbReference type="InterPro" id="IPR000659">
    <property type="entry name" value="Pyridox_Oxase"/>
</dbReference>
<evidence type="ECO:0000256" key="4">
    <source>
        <dbReference type="ARBA" id="ARBA00023002"/>
    </source>
</evidence>
<keyword evidence="3" id="KW-0288">FMN</keyword>
<organism evidence="6 7">
    <name type="scientific">Planctomicrobium piriforme</name>
    <dbReference type="NCBI Taxonomy" id="1576369"/>
    <lineage>
        <taxon>Bacteria</taxon>
        <taxon>Pseudomonadati</taxon>
        <taxon>Planctomycetota</taxon>
        <taxon>Planctomycetia</taxon>
        <taxon>Planctomycetales</taxon>
        <taxon>Planctomycetaceae</taxon>
        <taxon>Planctomicrobium</taxon>
    </lineage>
</organism>
<dbReference type="Pfam" id="PF12766">
    <property type="entry name" value="Pyridox_oxase_2"/>
    <property type="match status" value="1"/>
</dbReference>
<dbReference type="InterPro" id="IPR024624">
    <property type="entry name" value="Pyridox_Oxase_Alr4036_FMN-bd"/>
</dbReference>
<dbReference type="GO" id="GO:0004733">
    <property type="term" value="F:pyridoxamine phosphate oxidase activity"/>
    <property type="evidence" value="ECO:0007669"/>
    <property type="project" value="InterPro"/>
</dbReference>
<dbReference type="Gene3D" id="2.30.110.10">
    <property type="entry name" value="Electron Transport, Fmn-binding Protein, Chain A"/>
    <property type="match status" value="1"/>
</dbReference>
<evidence type="ECO:0000256" key="2">
    <source>
        <dbReference type="ARBA" id="ARBA00022630"/>
    </source>
</evidence>
<dbReference type="SUPFAM" id="SSF50475">
    <property type="entry name" value="FMN-binding split barrel"/>
    <property type="match status" value="1"/>
</dbReference>
<dbReference type="PANTHER" id="PTHR10851">
    <property type="entry name" value="PYRIDOXINE-5-PHOSPHATE OXIDASE"/>
    <property type="match status" value="1"/>
</dbReference>
<dbReference type="GO" id="GO:0010181">
    <property type="term" value="F:FMN binding"/>
    <property type="evidence" value="ECO:0007669"/>
    <property type="project" value="InterPro"/>
</dbReference>
<proteinExistence type="predicted"/>
<dbReference type="PANTHER" id="PTHR10851:SF3">
    <property type="entry name" value="PYRIDOXINE_PYRIDOXAMINE 5'-PHOSPHATE OXIDASE 2"/>
    <property type="match status" value="1"/>
</dbReference>
<feature type="domain" description="Pyridoxamine 5'-phosphate oxidase Alr4036 family FMN-binding" evidence="5">
    <location>
        <begin position="26"/>
        <end position="102"/>
    </location>
</feature>
<evidence type="ECO:0000256" key="3">
    <source>
        <dbReference type="ARBA" id="ARBA00022643"/>
    </source>
</evidence>
<dbReference type="EMBL" id="FOQD01000003">
    <property type="protein sequence ID" value="SFH79164.1"/>
    <property type="molecule type" value="Genomic_DNA"/>
</dbReference>
<keyword evidence="7" id="KW-1185">Reference proteome</keyword>
<evidence type="ECO:0000313" key="7">
    <source>
        <dbReference type="Proteomes" id="UP000199518"/>
    </source>
</evidence>
<name>A0A1I3CXC2_9PLAN</name>
<reference evidence="7" key="1">
    <citation type="submission" date="2016-10" db="EMBL/GenBank/DDBJ databases">
        <authorList>
            <person name="Varghese N."/>
            <person name="Submissions S."/>
        </authorList>
    </citation>
    <scope>NUCLEOTIDE SEQUENCE [LARGE SCALE GENOMIC DNA]</scope>
    <source>
        <strain evidence="7">DSM 26348</strain>
    </source>
</reference>
<dbReference type="AlphaFoldDB" id="A0A1I3CXC2"/>
<keyword evidence="4" id="KW-0560">Oxidoreductase</keyword>
<evidence type="ECO:0000256" key="1">
    <source>
        <dbReference type="ARBA" id="ARBA00001917"/>
    </source>
</evidence>
<protein>
    <submittedName>
        <fullName evidence="6">Pyridoxamine 5'-phosphate oxidase</fullName>
    </submittedName>
</protein>
<sequence>MFEATELTLDAWTTTAWTELGLAASNLSHPWSHMVLGTVSENGPRQRTVILRAVGPENWQMVFFTDLRSPKIAELQRDPRISCLCYDAVSRVQMTVSGRARLHLNDTLSKLFWERIPVDSRRNYVGLQPPGALIDPPSTNLSSELPETGLTEEQRAHGRDHFAVVEIKAHSWEILQLRRSGNFRAKFWTSGESCEGTWIEP</sequence>
<dbReference type="Proteomes" id="UP000199518">
    <property type="component" value="Unassembled WGS sequence"/>
</dbReference>
<keyword evidence="2" id="KW-0285">Flavoprotein</keyword>
<comment type="cofactor">
    <cofactor evidence="1">
        <name>FMN</name>
        <dbReference type="ChEBI" id="CHEBI:58210"/>
    </cofactor>
</comment>
<dbReference type="GO" id="GO:0008615">
    <property type="term" value="P:pyridoxine biosynthetic process"/>
    <property type="evidence" value="ECO:0007669"/>
    <property type="project" value="InterPro"/>
</dbReference>
<accession>A0A1I3CXC2</accession>
<gene>
    <name evidence="6" type="ORF">SAMN05421753_1034</name>
</gene>